<dbReference type="Pfam" id="PF00465">
    <property type="entry name" value="Fe-ADH"/>
    <property type="match status" value="1"/>
</dbReference>
<reference evidence="6" key="1">
    <citation type="submission" date="2022-01" db="EMBL/GenBank/DDBJ databases">
        <title>Complete genome of Methanomicrobium antiquum DSM 21220.</title>
        <authorList>
            <person name="Chen S.-C."/>
            <person name="You Y.-T."/>
            <person name="Zhou Y.-Z."/>
            <person name="Lai M.-C."/>
        </authorList>
    </citation>
    <scope>NUCLEOTIDE SEQUENCE</scope>
    <source>
        <strain evidence="6">DSM 21220</strain>
    </source>
</reference>
<evidence type="ECO:0000313" key="6">
    <source>
        <dbReference type="EMBL" id="WFN36356.1"/>
    </source>
</evidence>
<accession>A0AAF0JME5</accession>
<dbReference type="InterPro" id="IPR018211">
    <property type="entry name" value="ADH_Fe_CS"/>
</dbReference>
<keyword evidence="2 6" id="KW-0560">Oxidoreductase</keyword>
<feature type="domain" description="Alcohol dehydrogenase iron-type/glycerol dehydrogenase GldA" evidence="4">
    <location>
        <begin position="16"/>
        <end position="182"/>
    </location>
</feature>
<dbReference type="GO" id="GO:0004022">
    <property type="term" value="F:alcohol dehydrogenase (NAD+) activity"/>
    <property type="evidence" value="ECO:0007669"/>
    <property type="project" value="UniProtKB-EC"/>
</dbReference>
<evidence type="ECO:0000313" key="7">
    <source>
        <dbReference type="Proteomes" id="UP001218895"/>
    </source>
</evidence>
<protein>
    <submittedName>
        <fullName evidence="6">Iron-containing alcohol dehydrogenase</fullName>
        <ecNumber evidence="6">1.1.1.1</ecNumber>
    </submittedName>
</protein>
<comment type="similarity">
    <text evidence="1">Belongs to the iron-containing alcohol dehydrogenase family.</text>
</comment>
<gene>
    <name evidence="6" type="ORF">L1994_09435</name>
</gene>
<dbReference type="GeneID" id="79950619"/>
<dbReference type="FunFam" id="3.40.50.1970:FF:000003">
    <property type="entry name" value="Alcohol dehydrogenase, iron-containing"/>
    <property type="match status" value="1"/>
</dbReference>
<keyword evidence="3" id="KW-0520">NAD</keyword>
<evidence type="ECO:0000256" key="3">
    <source>
        <dbReference type="ARBA" id="ARBA00023027"/>
    </source>
</evidence>
<dbReference type="PROSITE" id="PS00913">
    <property type="entry name" value="ADH_IRON_1"/>
    <property type="match status" value="1"/>
</dbReference>
<organism evidence="6 7">
    <name type="scientific">Methanomicrobium antiquum</name>
    <dbReference type="NCBI Taxonomy" id="487686"/>
    <lineage>
        <taxon>Archaea</taxon>
        <taxon>Methanobacteriati</taxon>
        <taxon>Methanobacteriota</taxon>
        <taxon>Stenosarchaea group</taxon>
        <taxon>Methanomicrobia</taxon>
        <taxon>Methanomicrobiales</taxon>
        <taxon>Methanomicrobiaceae</taxon>
        <taxon>Methanomicrobium</taxon>
    </lineage>
</organism>
<dbReference type="InterPro" id="IPR039697">
    <property type="entry name" value="Alcohol_dehydrogenase_Fe"/>
</dbReference>
<dbReference type="AlphaFoldDB" id="A0AAF0JME5"/>
<dbReference type="PANTHER" id="PTHR11496">
    <property type="entry name" value="ALCOHOL DEHYDROGENASE"/>
    <property type="match status" value="1"/>
</dbReference>
<dbReference type="Gene3D" id="1.20.1090.10">
    <property type="entry name" value="Dehydroquinate synthase-like - alpha domain"/>
    <property type="match status" value="1"/>
</dbReference>
<evidence type="ECO:0000259" key="4">
    <source>
        <dbReference type="Pfam" id="PF00465"/>
    </source>
</evidence>
<dbReference type="Gene3D" id="3.40.50.1970">
    <property type="match status" value="1"/>
</dbReference>
<dbReference type="EMBL" id="CP091092">
    <property type="protein sequence ID" value="WFN36356.1"/>
    <property type="molecule type" value="Genomic_DNA"/>
</dbReference>
<keyword evidence="7" id="KW-1185">Reference proteome</keyword>
<dbReference type="PANTHER" id="PTHR11496:SF102">
    <property type="entry name" value="ALCOHOL DEHYDROGENASE 4"/>
    <property type="match status" value="1"/>
</dbReference>
<evidence type="ECO:0000256" key="2">
    <source>
        <dbReference type="ARBA" id="ARBA00023002"/>
    </source>
</evidence>
<proteinExistence type="inferred from homology"/>
<evidence type="ECO:0000259" key="5">
    <source>
        <dbReference type="Pfam" id="PF25137"/>
    </source>
</evidence>
<dbReference type="RefSeq" id="WP_278099194.1">
    <property type="nucleotide sequence ID" value="NZ_CP091092.1"/>
</dbReference>
<dbReference type="InterPro" id="IPR001670">
    <property type="entry name" value="ADH_Fe/GldA"/>
</dbReference>
<name>A0AAF0JME5_9EURY</name>
<dbReference type="SUPFAM" id="SSF56796">
    <property type="entry name" value="Dehydroquinate synthase-like"/>
    <property type="match status" value="1"/>
</dbReference>
<dbReference type="Proteomes" id="UP001218895">
    <property type="component" value="Chromosome"/>
</dbReference>
<dbReference type="Pfam" id="PF25137">
    <property type="entry name" value="ADH_Fe_C"/>
    <property type="match status" value="1"/>
</dbReference>
<sequence length="391" mass="42229">MPVKLNRELRKFVAPEFITGDNSRVFAGRYASNFHSDKILLATDENMLNQFWMEDITESLLNAGIDFEVYTNISQNPSDREVMEGAAVYEAEECSAIVAAGGGSVLDCAKGIGIVAANGGDIAGYIGVDLVKKPMPPLICIPTTGGSSADVSQYAVISSKHNLKKNLITSKSLVPDVSLLDPVPLTTQPDEITVYSGIDAFSHAIEAYLSNGQSHWSDLLAIEAIKNIAESFPYDSSLKDDLDFRYKTLLSSLYAGISFSNAGLGLIHSMSHAIGGVYSTPHGLSSFLVMPAVIRYNFSSQPERYRDVSKALLADTGGKTDSEALDILIEKIFSLGGSFTKGESLSNHGGRYEDIPLLVKNTMTDPCIATNPKLPSYTDVEELFAEVMQVL</sequence>
<dbReference type="KEGG" id="manq:L1994_09435"/>
<feature type="domain" description="Fe-containing alcohol dehydrogenase-like C-terminal" evidence="5">
    <location>
        <begin position="193"/>
        <end position="386"/>
    </location>
</feature>
<dbReference type="InterPro" id="IPR056798">
    <property type="entry name" value="ADH_Fe_C"/>
</dbReference>
<dbReference type="GO" id="GO:0046872">
    <property type="term" value="F:metal ion binding"/>
    <property type="evidence" value="ECO:0007669"/>
    <property type="project" value="InterPro"/>
</dbReference>
<evidence type="ECO:0000256" key="1">
    <source>
        <dbReference type="ARBA" id="ARBA00007358"/>
    </source>
</evidence>
<dbReference type="EC" id="1.1.1.1" evidence="6"/>